<dbReference type="InterPro" id="IPR009951">
    <property type="entry name" value="Host-nuc_inhib_Gam"/>
</dbReference>
<protein>
    <submittedName>
        <fullName evidence="2">Host-nuclease inhibitor protein Gam</fullName>
    </submittedName>
</protein>
<evidence type="ECO:0000256" key="1">
    <source>
        <dbReference type="SAM" id="MobiDB-lite"/>
    </source>
</evidence>
<evidence type="ECO:0000313" key="3">
    <source>
        <dbReference type="Proteomes" id="UP000192573"/>
    </source>
</evidence>
<proteinExistence type="predicted"/>
<dbReference type="GO" id="GO:0003690">
    <property type="term" value="F:double-stranded DNA binding"/>
    <property type="evidence" value="ECO:0007669"/>
    <property type="project" value="InterPro"/>
</dbReference>
<comment type="caution">
    <text evidence="2">The sequence shown here is derived from an EMBL/GenBank/DDBJ whole genome shotgun (WGS) entry which is preliminary data.</text>
</comment>
<dbReference type="Gene3D" id="1.20.5.170">
    <property type="match status" value="1"/>
</dbReference>
<accession>A0A1V8NVU2</accession>
<dbReference type="EMBL" id="NAEW01000009">
    <property type="protein sequence ID" value="OQM40541.1"/>
    <property type="molecule type" value="Genomic_DNA"/>
</dbReference>
<dbReference type="RefSeq" id="WP_080859699.1">
    <property type="nucleotide sequence ID" value="NZ_CP077405.1"/>
</dbReference>
<name>A0A1V8NVU2_CITBR</name>
<organism evidence="2 3">
    <name type="scientific">Citrobacter braakii</name>
    <dbReference type="NCBI Taxonomy" id="57706"/>
    <lineage>
        <taxon>Bacteria</taxon>
        <taxon>Pseudomonadati</taxon>
        <taxon>Pseudomonadota</taxon>
        <taxon>Gammaproteobacteria</taxon>
        <taxon>Enterobacterales</taxon>
        <taxon>Enterobacteriaceae</taxon>
        <taxon>Citrobacter</taxon>
        <taxon>Citrobacter freundii complex</taxon>
    </lineage>
</organism>
<dbReference type="AlphaFoldDB" id="A0A1V8NVU2"/>
<feature type="region of interest" description="Disordered" evidence="1">
    <location>
        <begin position="1"/>
        <end position="20"/>
    </location>
</feature>
<evidence type="ECO:0000313" key="2">
    <source>
        <dbReference type="EMBL" id="OQM40541.1"/>
    </source>
</evidence>
<gene>
    <name evidence="2" type="ORF">BZK42_18445</name>
</gene>
<sequence length="174" mass="19393">MAKSKSRLKAAAASYTPQSKEQASVDIKKIGDIQRELTRIEADANDQIAVIMNQNTPKIEALRAELDVLQKGVQTWCEANRADITKDGKTKTANLITGEVSWRTKPESVSIKGAELVLETLKKLKLDRFIRRKEEVNKDAILADKKAVENIKGISIVSGKEVFSITPFEQEIEK</sequence>
<reference evidence="2 3" key="1">
    <citation type="submission" date="2017-03" db="EMBL/GenBank/DDBJ databases">
        <authorList>
            <person name="Afonso C.L."/>
            <person name="Miller P.J."/>
            <person name="Scott M.A."/>
            <person name="Spackman E."/>
            <person name="Goraichik I."/>
            <person name="Dimitrov K.M."/>
            <person name="Suarez D.L."/>
            <person name="Swayne D.E."/>
        </authorList>
    </citation>
    <scope>NUCLEOTIDE SEQUENCE [LARGE SCALE GENOMIC DNA]</scope>
    <source>
        <strain evidence="2 3">ATCC 51113</strain>
    </source>
</reference>
<dbReference type="Pfam" id="PF07352">
    <property type="entry name" value="Phage_Mu_Gam"/>
    <property type="match status" value="1"/>
</dbReference>
<dbReference type="Proteomes" id="UP000192573">
    <property type="component" value="Unassembled WGS sequence"/>
</dbReference>
<dbReference type="GO" id="GO:0042262">
    <property type="term" value="P:DNA protection"/>
    <property type="evidence" value="ECO:0007669"/>
    <property type="project" value="InterPro"/>
</dbReference>
<dbReference type="SUPFAM" id="SSF161266">
    <property type="entry name" value="Gam-like"/>
    <property type="match status" value="1"/>
</dbReference>